<protein>
    <submittedName>
        <fullName evidence="2">Uncharacterized protein</fullName>
    </submittedName>
</protein>
<accession>A0AAV7UZU0</accession>
<gene>
    <name evidence="2" type="ORF">NDU88_002886</name>
</gene>
<proteinExistence type="predicted"/>
<name>A0AAV7UZU0_PLEWA</name>
<evidence type="ECO:0000313" key="3">
    <source>
        <dbReference type="Proteomes" id="UP001066276"/>
    </source>
</evidence>
<feature type="region of interest" description="Disordered" evidence="1">
    <location>
        <begin position="93"/>
        <end position="138"/>
    </location>
</feature>
<evidence type="ECO:0000256" key="1">
    <source>
        <dbReference type="SAM" id="MobiDB-lite"/>
    </source>
</evidence>
<feature type="compositionally biased region" description="Polar residues" evidence="1">
    <location>
        <begin position="34"/>
        <end position="48"/>
    </location>
</feature>
<organism evidence="2 3">
    <name type="scientific">Pleurodeles waltl</name>
    <name type="common">Iberian ribbed newt</name>
    <dbReference type="NCBI Taxonomy" id="8319"/>
    <lineage>
        <taxon>Eukaryota</taxon>
        <taxon>Metazoa</taxon>
        <taxon>Chordata</taxon>
        <taxon>Craniata</taxon>
        <taxon>Vertebrata</taxon>
        <taxon>Euteleostomi</taxon>
        <taxon>Amphibia</taxon>
        <taxon>Batrachia</taxon>
        <taxon>Caudata</taxon>
        <taxon>Salamandroidea</taxon>
        <taxon>Salamandridae</taxon>
        <taxon>Pleurodelinae</taxon>
        <taxon>Pleurodeles</taxon>
    </lineage>
</organism>
<feature type="region of interest" description="Disordered" evidence="1">
    <location>
        <begin position="9"/>
        <end position="80"/>
    </location>
</feature>
<evidence type="ECO:0000313" key="2">
    <source>
        <dbReference type="EMBL" id="KAJ1193590.1"/>
    </source>
</evidence>
<dbReference type="AlphaFoldDB" id="A0AAV7UZU0"/>
<reference evidence="2" key="1">
    <citation type="journal article" date="2022" name="bioRxiv">
        <title>Sequencing and chromosome-scale assembly of the giantPleurodeles waltlgenome.</title>
        <authorList>
            <person name="Brown T."/>
            <person name="Elewa A."/>
            <person name="Iarovenko S."/>
            <person name="Subramanian E."/>
            <person name="Araus A.J."/>
            <person name="Petzold A."/>
            <person name="Susuki M."/>
            <person name="Suzuki K.-i.T."/>
            <person name="Hayashi T."/>
            <person name="Toyoda A."/>
            <person name="Oliveira C."/>
            <person name="Osipova E."/>
            <person name="Leigh N.D."/>
            <person name="Simon A."/>
            <person name="Yun M.H."/>
        </authorList>
    </citation>
    <scope>NUCLEOTIDE SEQUENCE</scope>
    <source>
        <strain evidence="2">20211129_DDA</strain>
        <tissue evidence="2">Liver</tissue>
    </source>
</reference>
<comment type="caution">
    <text evidence="2">The sequence shown here is derived from an EMBL/GenBank/DDBJ whole genome shotgun (WGS) entry which is preliminary data.</text>
</comment>
<dbReference type="Proteomes" id="UP001066276">
    <property type="component" value="Chromosome 2_2"/>
</dbReference>
<sequence>MGAWAFLHKFQGPRSQIRGPPGRRSPARRVRDQCPSSRLHSAGNQRGISSDARMRIRSDVVPQHSAVHSGSLRDSPQHSPSACLLRWAFRSTRGRGSDAEPSTQQGRPSACQPGRGKQPWALPLPAGTGSPDASGLTR</sequence>
<feature type="compositionally biased region" description="Polar residues" evidence="1">
    <location>
        <begin position="66"/>
        <end position="80"/>
    </location>
</feature>
<keyword evidence="3" id="KW-1185">Reference proteome</keyword>
<dbReference type="EMBL" id="JANPWB010000004">
    <property type="protein sequence ID" value="KAJ1193590.1"/>
    <property type="molecule type" value="Genomic_DNA"/>
</dbReference>